<accession>A0ABV8FFX4</accession>
<dbReference type="InterPro" id="IPR027434">
    <property type="entry name" value="Homing_endonucl"/>
</dbReference>
<dbReference type="EMBL" id="JBHSBC010000056">
    <property type="protein sequence ID" value="MFC3986479.1"/>
    <property type="molecule type" value="Genomic_DNA"/>
</dbReference>
<evidence type="ECO:0000313" key="2">
    <source>
        <dbReference type="Proteomes" id="UP001595698"/>
    </source>
</evidence>
<dbReference type="RefSeq" id="WP_386196752.1">
    <property type="nucleotide sequence ID" value="NZ_JBHSBC010000056.1"/>
</dbReference>
<dbReference type="Proteomes" id="UP001595698">
    <property type="component" value="Unassembled WGS sequence"/>
</dbReference>
<evidence type="ECO:0008006" key="3">
    <source>
        <dbReference type="Google" id="ProtNLM"/>
    </source>
</evidence>
<gene>
    <name evidence="1" type="ORF">ACFOYY_40550</name>
</gene>
<keyword evidence="2" id="KW-1185">Reference proteome</keyword>
<protein>
    <recommendedName>
        <fullName evidence="3">DOD-type homing endonuclease domain-containing protein</fullName>
    </recommendedName>
</protein>
<dbReference type="Gene3D" id="3.10.28.10">
    <property type="entry name" value="Homing endonucleases"/>
    <property type="match status" value="1"/>
</dbReference>
<sequence>MTSRLGPAITRTYDLGFFDHFTPESTYWAGFLAADGCVRSTRATVSLRLAAVDFNHVEKFRQAVHYNGEVKISGSAAYLHVNGPRWVSALSRNFNVTPRKSLTYTLPKLPLDVLPHFTRGIIDGDGSITLSAAPTLAIVGTCSLLNDLSEIFYDHCNVRLKPRNRVPPIMPKPNGICGQVSWSGRNAAKILRWIYADSTDAIRLERKYAKWRALWPMGAANDQ</sequence>
<organism evidence="1 2">
    <name type="scientific">Streptosporangium jomthongense</name>
    <dbReference type="NCBI Taxonomy" id="1193683"/>
    <lineage>
        <taxon>Bacteria</taxon>
        <taxon>Bacillati</taxon>
        <taxon>Actinomycetota</taxon>
        <taxon>Actinomycetes</taxon>
        <taxon>Streptosporangiales</taxon>
        <taxon>Streptosporangiaceae</taxon>
        <taxon>Streptosporangium</taxon>
    </lineage>
</organism>
<proteinExistence type="predicted"/>
<reference evidence="2" key="1">
    <citation type="journal article" date="2019" name="Int. J. Syst. Evol. Microbiol.">
        <title>The Global Catalogue of Microorganisms (GCM) 10K type strain sequencing project: providing services to taxonomists for standard genome sequencing and annotation.</title>
        <authorList>
            <consortium name="The Broad Institute Genomics Platform"/>
            <consortium name="The Broad Institute Genome Sequencing Center for Infectious Disease"/>
            <person name="Wu L."/>
            <person name="Ma J."/>
        </authorList>
    </citation>
    <scope>NUCLEOTIDE SEQUENCE [LARGE SCALE GENOMIC DNA]</scope>
    <source>
        <strain evidence="2">TBRC 7912</strain>
    </source>
</reference>
<name>A0ABV8FFX4_9ACTN</name>
<evidence type="ECO:0000313" key="1">
    <source>
        <dbReference type="EMBL" id="MFC3986479.1"/>
    </source>
</evidence>
<comment type="caution">
    <text evidence="1">The sequence shown here is derived from an EMBL/GenBank/DDBJ whole genome shotgun (WGS) entry which is preliminary data.</text>
</comment>